<dbReference type="PANTHER" id="PTHR34229">
    <property type="entry name" value="METAL TRANSPORT PROTEIN HI_1621-RELATED"/>
    <property type="match status" value="1"/>
</dbReference>
<reference evidence="8" key="1">
    <citation type="submission" date="2018-06" db="EMBL/GenBank/DDBJ databases">
        <authorList>
            <person name="Zhirakovskaya E."/>
        </authorList>
    </citation>
    <scope>NUCLEOTIDE SEQUENCE</scope>
</reference>
<dbReference type="InterPro" id="IPR002751">
    <property type="entry name" value="CbiM/NikMN"/>
</dbReference>
<evidence type="ECO:0000256" key="6">
    <source>
        <dbReference type="ARBA" id="ARBA00023136"/>
    </source>
</evidence>
<keyword evidence="5 7" id="KW-1133">Transmembrane helix</keyword>
<name>A0A3B0V3M2_9ZZZZ</name>
<dbReference type="Gene3D" id="1.10.1760.20">
    <property type="match status" value="1"/>
</dbReference>
<accession>A0A3B0V3M2</accession>
<evidence type="ECO:0000256" key="3">
    <source>
        <dbReference type="ARBA" id="ARBA00022475"/>
    </source>
</evidence>
<dbReference type="GO" id="GO:0000041">
    <property type="term" value="P:transition metal ion transport"/>
    <property type="evidence" value="ECO:0007669"/>
    <property type="project" value="InterPro"/>
</dbReference>
<evidence type="ECO:0000256" key="4">
    <source>
        <dbReference type="ARBA" id="ARBA00022692"/>
    </source>
</evidence>
<proteinExistence type="predicted"/>
<dbReference type="NCBIfam" id="NF008873">
    <property type="entry name" value="PRK11909.1"/>
    <property type="match status" value="1"/>
</dbReference>
<feature type="transmembrane region" description="Helical" evidence="7">
    <location>
        <begin position="189"/>
        <end position="213"/>
    </location>
</feature>
<keyword evidence="4 7" id="KW-0812">Transmembrane</keyword>
<dbReference type="PANTHER" id="PTHR34229:SF1">
    <property type="entry name" value="METAL TRANSPORT PROTEIN HI_1621-RELATED"/>
    <property type="match status" value="1"/>
</dbReference>
<comment type="subcellular location">
    <subcellularLocation>
        <location evidence="1">Cell membrane</location>
        <topology evidence="1">Multi-pass membrane protein</topology>
    </subcellularLocation>
</comment>
<keyword evidence="3" id="KW-1003">Cell membrane</keyword>
<evidence type="ECO:0000256" key="1">
    <source>
        <dbReference type="ARBA" id="ARBA00004651"/>
    </source>
</evidence>
<protein>
    <submittedName>
        <fullName evidence="8">Substrate-specific component NikM of nickel ECF transporter</fullName>
    </submittedName>
</protein>
<feature type="transmembrane region" description="Helical" evidence="7">
    <location>
        <begin position="39"/>
        <end position="60"/>
    </location>
</feature>
<dbReference type="AlphaFoldDB" id="A0A3B0V3M2"/>
<keyword evidence="2" id="KW-0813">Transport</keyword>
<feature type="transmembrane region" description="Helical" evidence="7">
    <location>
        <begin position="72"/>
        <end position="97"/>
    </location>
</feature>
<dbReference type="GO" id="GO:0005886">
    <property type="term" value="C:plasma membrane"/>
    <property type="evidence" value="ECO:0007669"/>
    <property type="project" value="UniProtKB-SubCell"/>
</dbReference>
<evidence type="ECO:0000256" key="5">
    <source>
        <dbReference type="ARBA" id="ARBA00022989"/>
    </source>
</evidence>
<organism evidence="8">
    <name type="scientific">hydrothermal vent metagenome</name>
    <dbReference type="NCBI Taxonomy" id="652676"/>
    <lineage>
        <taxon>unclassified sequences</taxon>
        <taxon>metagenomes</taxon>
        <taxon>ecological metagenomes</taxon>
    </lineage>
</organism>
<dbReference type="EMBL" id="UOEY01000045">
    <property type="protein sequence ID" value="VAW37581.1"/>
    <property type="molecule type" value="Genomic_DNA"/>
</dbReference>
<feature type="transmembrane region" description="Helical" evidence="7">
    <location>
        <begin position="103"/>
        <end position="128"/>
    </location>
</feature>
<feature type="transmembrane region" description="Helical" evidence="7">
    <location>
        <begin position="140"/>
        <end position="169"/>
    </location>
</feature>
<keyword evidence="6 7" id="KW-0472">Membrane</keyword>
<evidence type="ECO:0000256" key="2">
    <source>
        <dbReference type="ARBA" id="ARBA00022448"/>
    </source>
</evidence>
<evidence type="ECO:0000313" key="8">
    <source>
        <dbReference type="EMBL" id="VAW37581.1"/>
    </source>
</evidence>
<dbReference type="Pfam" id="PF01891">
    <property type="entry name" value="CbiM"/>
    <property type="match status" value="1"/>
</dbReference>
<gene>
    <name evidence="8" type="ORF">MNBD_DELTA04-299</name>
</gene>
<evidence type="ECO:0000256" key="7">
    <source>
        <dbReference type="SAM" id="Phobius"/>
    </source>
</evidence>
<sequence length="232" mass="24455">MHIPDGYLSPSTCAVMYTASAPFWYWSAKKVKENLTGKMVPLLSIFSAFSFVIMMFNVPVPGGTTAHAVGGTLMAIVLGPWAATIGVSIALLVQAIFFGDGGILSFGANCFNMAIVLPFVGYFIYRAVGRNAAPGSTRHWLAIALGSYAGINAAALCAAIELGIQPLLFHTAAGTPLYCPYSLSQTIPAMMLAHLTIAGIAEVVATEGVLAFARRSIPLWAQPGIKGEEVRL</sequence>
<feature type="transmembrane region" description="Helical" evidence="7">
    <location>
        <begin position="7"/>
        <end position="27"/>
    </location>
</feature>